<dbReference type="InterPro" id="IPR016181">
    <property type="entry name" value="Acyl_CoA_acyltransferase"/>
</dbReference>
<dbReference type="InterPro" id="IPR000182">
    <property type="entry name" value="GNAT_dom"/>
</dbReference>
<keyword evidence="3" id="KW-1185">Reference proteome</keyword>
<dbReference type="PROSITE" id="PS51186">
    <property type="entry name" value="GNAT"/>
    <property type="match status" value="1"/>
</dbReference>
<dbReference type="RefSeq" id="WP_359217405.1">
    <property type="nucleotide sequence ID" value="NZ_JBEZAM010000120.1"/>
</dbReference>
<name>A0ABV3D7G9_STREX</name>
<protein>
    <submittedName>
        <fullName evidence="2">GNAT family N-acetyltransferase</fullName>
    </submittedName>
</protein>
<comment type="caution">
    <text evidence="2">The sequence shown here is derived from an EMBL/GenBank/DDBJ whole genome shotgun (WGS) entry which is preliminary data.</text>
</comment>
<proteinExistence type="predicted"/>
<accession>A0ABV3D7G9</accession>
<gene>
    <name evidence="2" type="ORF">AB0A76_35440</name>
</gene>
<dbReference type="SUPFAM" id="SSF55729">
    <property type="entry name" value="Acyl-CoA N-acyltransferases (Nat)"/>
    <property type="match status" value="1"/>
</dbReference>
<dbReference type="CDD" id="cd04301">
    <property type="entry name" value="NAT_SF"/>
    <property type="match status" value="1"/>
</dbReference>
<dbReference type="Proteomes" id="UP001551210">
    <property type="component" value="Unassembled WGS sequence"/>
</dbReference>
<dbReference type="Pfam" id="PF00583">
    <property type="entry name" value="Acetyltransf_1"/>
    <property type="match status" value="1"/>
</dbReference>
<organism evidence="2 3">
    <name type="scientific">Streptomyces exfoliatus</name>
    <name type="common">Streptomyces hydrogenans</name>
    <dbReference type="NCBI Taxonomy" id="1905"/>
    <lineage>
        <taxon>Bacteria</taxon>
        <taxon>Bacillati</taxon>
        <taxon>Actinomycetota</taxon>
        <taxon>Actinomycetes</taxon>
        <taxon>Kitasatosporales</taxon>
        <taxon>Streptomycetaceae</taxon>
        <taxon>Streptomyces</taxon>
    </lineage>
</organism>
<sequence>MNDLRIERARSAAQLADWRAVHNTIIPTAALSLDEVRERSGRNRLDVAYLGEVVVGCSTVRPPDEETLAATVIARTLPGFRGRGIGTALYERGLAHARTLSDEGVETVVLASNEEGLRYALARGFVEVERYVLPGDTVPFVTLHLS</sequence>
<evidence type="ECO:0000313" key="3">
    <source>
        <dbReference type="Proteomes" id="UP001551210"/>
    </source>
</evidence>
<evidence type="ECO:0000313" key="2">
    <source>
        <dbReference type="EMBL" id="MEU7298425.1"/>
    </source>
</evidence>
<dbReference type="EMBL" id="JBEZAM010000120">
    <property type="protein sequence ID" value="MEU7298425.1"/>
    <property type="molecule type" value="Genomic_DNA"/>
</dbReference>
<evidence type="ECO:0000259" key="1">
    <source>
        <dbReference type="PROSITE" id="PS51186"/>
    </source>
</evidence>
<reference evidence="2 3" key="1">
    <citation type="submission" date="2024-06" db="EMBL/GenBank/DDBJ databases">
        <title>The Natural Products Discovery Center: Release of the First 8490 Sequenced Strains for Exploring Actinobacteria Biosynthetic Diversity.</title>
        <authorList>
            <person name="Kalkreuter E."/>
            <person name="Kautsar S.A."/>
            <person name="Yang D."/>
            <person name="Bader C.D."/>
            <person name="Teijaro C.N."/>
            <person name="Fluegel L."/>
            <person name="Davis C.M."/>
            <person name="Simpson J.R."/>
            <person name="Lauterbach L."/>
            <person name="Steele A.D."/>
            <person name="Gui C."/>
            <person name="Meng S."/>
            <person name="Li G."/>
            <person name="Viehrig K."/>
            <person name="Ye F."/>
            <person name="Su P."/>
            <person name="Kiefer A.F."/>
            <person name="Nichols A."/>
            <person name="Cepeda A.J."/>
            <person name="Yan W."/>
            <person name="Fan B."/>
            <person name="Jiang Y."/>
            <person name="Adhikari A."/>
            <person name="Zheng C.-J."/>
            <person name="Schuster L."/>
            <person name="Cowan T.M."/>
            <person name="Smanski M.J."/>
            <person name="Chevrette M.G."/>
            <person name="De Carvalho L.P.S."/>
            <person name="Shen B."/>
        </authorList>
    </citation>
    <scope>NUCLEOTIDE SEQUENCE [LARGE SCALE GENOMIC DNA]</scope>
    <source>
        <strain evidence="2 3">NPDC045705</strain>
    </source>
</reference>
<feature type="domain" description="N-acetyltransferase" evidence="1">
    <location>
        <begin position="4"/>
        <end position="144"/>
    </location>
</feature>
<dbReference type="Gene3D" id="3.40.630.30">
    <property type="match status" value="1"/>
</dbReference>